<dbReference type="RefSeq" id="WP_163922297.1">
    <property type="nucleotide sequence ID" value="NZ_AP022593.1"/>
</dbReference>
<feature type="region of interest" description="Disordered" evidence="1">
    <location>
        <begin position="103"/>
        <end position="149"/>
    </location>
</feature>
<dbReference type="AlphaFoldDB" id="A0A7I7S3Z6"/>
<keyword evidence="4" id="KW-1185">Reference proteome</keyword>
<dbReference type="EMBL" id="AP022593">
    <property type="protein sequence ID" value="BBY51527.1"/>
    <property type="molecule type" value="Genomic_DNA"/>
</dbReference>
<evidence type="ECO:0000313" key="3">
    <source>
        <dbReference type="EMBL" id="BBY51527.1"/>
    </source>
</evidence>
<keyword evidence="2" id="KW-0732">Signal</keyword>
<evidence type="ECO:0000256" key="1">
    <source>
        <dbReference type="SAM" id="MobiDB-lite"/>
    </source>
</evidence>
<reference evidence="3 4" key="1">
    <citation type="journal article" date="2019" name="Emerg. Microbes Infect.">
        <title>Comprehensive subspecies identification of 175 nontuberculous mycobacteria species based on 7547 genomic profiles.</title>
        <authorList>
            <person name="Matsumoto Y."/>
            <person name="Kinjo T."/>
            <person name="Motooka D."/>
            <person name="Nabeya D."/>
            <person name="Jung N."/>
            <person name="Uechi K."/>
            <person name="Horii T."/>
            <person name="Iida T."/>
            <person name="Fujita J."/>
            <person name="Nakamura S."/>
        </authorList>
    </citation>
    <scope>NUCLEOTIDE SEQUENCE [LARGE SCALE GENOMIC DNA]</scope>
    <source>
        <strain evidence="3 4">JCM 18538</strain>
    </source>
</reference>
<gene>
    <name evidence="3" type="ORF">MARA_49950</name>
</gene>
<proteinExistence type="predicted"/>
<dbReference type="Proteomes" id="UP000467428">
    <property type="component" value="Chromosome"/>
</dbReference>
<geneLocation type="plasmid" evidence="4">
    <name>pjcm18538 dna</name>
</geneLocation>
<evidence type="ECO:0008006" key="5">
    <source>
        <dbReference type="Google" id="ProtNLM"/>
    </source>
</evidence>
<feature type="compositionally biased region" description="Low complexity" evidence="1">
    <location>
        <begin position="124"/>
        <end position="136"/>
    </location>
</feature>
<name>A0A7I7S3Z6_9MYCO</name>
<accession>A0A7I7S3Z6</accession>
<organism evidence="3 4">
    <name type="scientific">Mycolicibacterium arabiense</name>
    <dbReference type="NCBI Taxonomy" id="1286181"/>
    <lineage>
        <taxon>Bacteria</taxon>
        <taxon>Bacillati</taxon>
        <taxon>Actinomycetota</taxon>
        <taxon>Actinomycetes</taxon>
        <taxon>Mycobacteriales</taxon>
        <taxon>Mycobacteriaceae</taxon>
        <taxon>Mycolicibacterium</taxon>
    </lineage>
</organism>
<protein>
    <recommendedName>
        <fullName evidence="5">PASTA domain-containing protein</fullName>
    </recommendedName>
</protein>
<feature type="signal peptide" evidence="2">
    <location>
        <begin position="1"/>
        <end position="28"/>
    </location>
</feature>
<dbReference type="KEGG" id="marz:MARA_49950"/>
<evidence type="ECO:0000313" key="4">
    <source>
        <dbReference type="Proteomes" id="UP000467428"/>
    </source>
</evidence>
<sequence>MKKLIVIGSGAACAFALSAVLGTGVAAADDYAGQSYADASSAASDNGLTVVVASRVGDKVSEDECLVVRSQDAPFTSAIDGAGVEDTVQFYLNCNAGVASATTPGNSMASAVGRETRAAEEEAAAAQNEQDQLAEAGETPGATISLPEG</sequence>
<feature type="chain" id="PRO_5029514172" description="PASTA domain-containing protein" evidence="2">
    <location>
        <begin position="29"/>
        <end position="149"/>
    </location>
</feature>
<evidence type="ECO:0000256" key="2">
    <source>
        <dbReference type="SAM" id="SignalP"/>
    </source>
</evidence>